<sequence>MPSNWTIIKITVSLELWVFIVYLTDCFIENYGARPFIRNYYGAENVYGLSTFLYGSRIRRHLLNGTISIFSGQLNVFDCPGARLTDHVLWKYNNTTFRYLHGNRFYPFGVAFVFAPAEESDSGLYECYVDHKLRGSAMVDVTMKAKVLIAVFLGYFILLVTALSLKFYFWKLLFFCPKKIRQLGSSSGGETENVSENYPTIDFTGRSRPMIGCSTNAYNDEPFRDRPIIRQPINNRITTGERIGTPILPRSVDRRCTANHNFTLSSIEESEI</sequence>
<evidence type="ECO:0000313" key="3">
    <source>
        <dbReference type="WBParaSite" id="Pan_g7358.t1"/>
    </source>
</evidence>
<proteinExistence type="predicted"/>
<dbReference type="SUPFAM" id="SSF48726">
    <property type="entry name" value="Immunoglobulin"/>
    <property type="match status" value="1"/>
</dbReference>
<keyword evidence="1" id="KW-0472">Membrane</keyword>
<dbReference type="Proteomes" id="UP000492821">
    <property type="component" value="Unassembled WGS sequence"/>
</dbReference>
<feature type="transmembrane region" description="Helical" evidence="1">
    <location>
        <begin position="147"/>
        <end position="170"/>
    </location>
</feature>
<reference evidence="3" key="2">
    <citation type="submission" date="2020-10" db="UniProtKB">
        <authorList>
            <consortium name="WormBaseParasite"/>
        </authorList>
    </citation>
    <scope>IDENTIFICATION</scope>
</reference>
<evidence type="ECO:0000313" key="2">
    <source>
        <dbReference type="Proteomes" id="UP000492821"/>
    </source>
</evidence>
<keyword evidence="2" id="KW-1185">Reference proteome</keyword>
<organism evidence="2 3">
    <name type="scientific">Panagrellus redivivus</name>
    <name type="common">Microworm</name>
    <dbReference type="NCBI Taxonomy" id="6233"/>
    <lineage>
        <taxon>Eukaryota</taxon>
        <taxon>Metazoa</taxon>
        <taxon>Ecdysozoa</taxon>
        <taxon>Nematoda</taxon>
        <taxon>Chromadorea</taxon>
        <taxon>Rhabditida</taxon>
        <taxon>Tylenchina</taxon>
        <taxon>Panagrolaimomorpha</taxon>
        <taxon>Panagrolaimoidea</taxon>
        <taxon>Panagrolaimidae</taxon>
        <taxon>Panagrellus</taxon>
    </lineage>
</organism>
<dbReference type="InterPro" id="IPR036179">
    <property type="entry name" value="Ig-like_dom_sf"/>
</dbReference>
<name>A0A7E4W4C8_PANRE</name>
<dbReference type="WBParaSite" id="Pan_g7358.t1">
    <property type="protein sequence ID" value="Pan_g7358.t1"/>
    <property type="gene ID" value="Pan_g7358"/>
</dbReference>
<accession>A0A7E4W4C8</accession>
<dbReference type="AlphaFoldDB" id="A0A7E4W4C8"/>
<reference evidence="2" key="1">
    <citation type="journal article" date="2013" name="Genetics">
        <title>The draft genome and transcriptome of Panagrellus redivivus are shaped by the harsh demands of a free-living lifestyle.</title>
        <authorList>
            <person name="Srinivasan J."/>
            <person name="Dillman A.R."/>
            <person name="Macchietto M.G."/>
            <person name="Heikkinen L."/>
            <person name="Lakso M."/>
            <person name="Fracchia K.M."/>
            <person name="Antoshechkin I."/>
            <person name="Mortazavi A."/>
            <person name="Wong G."/>
            <person name="Sternberg P.W."/>
        </authorList>
    </citation>
    <scope>NUCLEOTIDE SEQUENCE [LARGE SCALE GENOMIC DNA]</scope>
    <source>
        <strain evidence="2">MT8872</strain>
    </source>
</reference>
<keyword evidence="1" id="KW-0812">Transmembrane</keyword>
<keyword evidence="1" id="KW-1133">Transmembrane helix</keyword>
<protein>
    <submittedName>
        <fullName evidence="3">Ig-like domain-containing protein</fullName>
    </submittedName>
</protein>
<evidence type="ECO:0000256" key="1">
    <source>
        <dbReference type="SAM" id="Phobius"/>
    </source>
</evidence>